<evidence type="ECO:0000256" key="5">
    <source>
        <dbReference type="ARBA" id="ARBA00023136"/>
    </source>
</evidence>
<comment type="subcellular location">
    <subcellularLocation>
        <location evidence="1">Membrane</location>
        <topology evidence="1">Multi-pass membrane protein</topology>
    </subcellularLocation>
</comment>
<name>A0A152A2X3_TIELA</name>
<dbReference type="STRING" id="361077.A0A152A2X3"/>
<dbReference type="OMA" id="FCHFSGI"/>
<dbReference type="InterPro" id="IPR010651">
    <property type="entry name" value="Sugar_transport"/>
</dbReference>
<dbReference type="PANTHER" id="PTHR16119">
    <property type="entry name" value="TRANSMEMBRANE PROTEIN 144"/>
    <property type="match status" value="1"/>
</dbReference>
<keyword evidence="9" id="KW-1185">Reference proteome</keyword>
<dbReference type="PANTHER" id="PTHR16119:SF21">
    <property type="entry name" value="TRANSMEMBRANE PROTEIN 144 HOMOLOG B"/>
    <property type="match status" value="1"/>
</dbReference>
<feature type="transmembrane region" description="Helical" evidence="7">
    <location>
        <begin position="318"/>
        <end position="337"/>
    </location>
</feature>
<keyword evidence="3 7" id="KW-0812">Transmembrane</keyword>
<feature type="transmembrane region" description="Helical" evidence="7">
    <location>
        <begin position="346"/>
        <end position="365"/>
    </location>
</feature>
<dbReference type="OrthoDB" id="426527at2759"/>
<accession>A0A152A2X3</accession>
<evidence type="ECO:0000256" key="6">
    <source>
        <dbReference type="SAM" id="MobiDB-lite"/>
    </source>
</evidence>
<dbReference type="InParanoid" id="A0A152A2X3"/>
<feature type="region of interest" description="Disordered" evidence="6">
    <location>
        <begin position="150"/>
        <end position="172"/>
    </location>
</feature>
<evidence type="ECO:0000256" key="7">
    <source>
        <dbReference type="SAM" id="Phobius"/>
    </source>
</evidence>
<dbReference type="EMBL" id="LODT01000013">
    <property type="protein sequence ID" value="KYR00559.1"/>
    <property type="molecule type" value="Genomic_DNA"/>
</dbReference>
<evidence type="ECO:0000256" key="1">
    <source>
        <dbReference type="ARBA" id="ARBA00004141"/>
    </source>
</evidence>
<evidence type="ECO:0000313" key="9">
    <source>
        <dbReference type="Proteomes" id="UP000076078"/>
    </source>
</evidence>
<evidence type="ECO:0000256" key="4">
    <source>
        <dbReference type="ARBA" id="ARBA00022989"/>
    </source>
</evidence>
<evidence type="ECO:0000313" key="8">
    <source>
        <dbReference type="EMBL" id="KYR00559.1"/>
    </source>
</evidence>
<comment type="caution">
    <text evidence="8">The sequence shown here is derived from an EMBL/GenBank/DDBJ whole genome shotgun (WGS) entry which is preliminary data.</text>
</comment>
<proteinExistence type="inferred from homology"/>
<feature type="transmembrane region" description="Helical" evidence="7">
    <location>
        <begin position="123"/>
        <end position="142"/>
    </location>
</feature>
<dbReference type="GO" id="GO:0015144">
    <property type="term" value="F:carbohydrate transmembrane transporter activity"/>
    <property type="evidence" value="ECO:0007669"/>
    <property type="project" value="InterPro"/>
</dbReference>
<dbReference type="GO" id="GO:0016020">
    <property type="term" value="C:membrane"/>
    <property type="evidence" value="ECO:0007669"/>
    <property type="project" value="UniProtKB-SubCell"/>
</dbReference>
<reference evidence="8 9" key="1">
    <citation type="submission" date="2015-12" db="EMBL/GenBank/DDBJ databases">
        <title>Dictyostelia acquired genes for synthesis and detection of signals that induce cell-type specialization by lateral gene transfer from prokaryotes.</title>
        <authorList>
            <person name="Gloeckner G."/>
            <person name="Schaap P."/>
        </authorList>
    </citation>
    <scope>NUCLEOTIDE SEQUENCE [LARGE SCALE GENOMIC DNA]</scope>
    <source>
        <strain evidence="8 9">TK</strain>
    </source>
</reference>
<feature type="transmembrane region" description="Helical" evidence="7">
    <location>
        <begin position="254"/>
        <end position="277"/>
    </location>
</feature>
<evidence type="ECO:0000256" key="3">
    <source>
        <dbReference type="ARBA" id="ARBA00022692"/>
    </source>
</evidence>
<protein>
    <submittedName>
        <fullName evidence="8">Transmembrane protein</fullName>
    </submittedName>
</protein>
<dbReference type="InterPro" id="IPR012435">
    <property type="entry name" value="TMEM144"/>
</dbReference>
<feature type="transmembrane region" description="Helical" evidence="7">
    <location>
        <begin position="36"/>
        <end position="55"/>
    </location>
</feature>
<keyword evidence="4 7" id="KW-1133">Transmembrane helix</keyword>
<organism evidence="8 9">
    <name type="scientific">Tieghemostelium lacteum</name>
    <name type="common">Slime mold</name>
    <name type="synonym">Dictyostelium lacteum</name>
    <dbReference type="NCBI Taxonomy" id="361077"/>
    <lineage>
        <taxon>Eukaryota</taxon>
        <taxon>Amoebozoa</taxon>
        <taxon>Evosea</taxon>
        <taxon>Eumycetozoa</taxon>
        <taxon>Dictyostelia</taxon>
        <taxon>Dictyosteliales</taxon>
        <taxon>Raperosteliaceae</taxon>
        <taxon>Tieghemostelium</taxon>
    </lineage>
</organism>
<dbReference type="Proteomes" id="UP000076078">
    <property type="component" value="Unassembled WGS sequence"/>
</dbReference>
<feature type="transmembrane region" description="Helical" evidence="7">
    <location>
        <begin position="220"/>
        <end position="242"/>
    </location>
</feature>
<feature type="transmembrane region" description="Helical" evidence="7">
    <location>
        <begin position="90"/>
        <end position="111"/>
    </location>
</feature>
<feature type="compositionally biased region" description="Polar residues" evidence="6">
    <location>
        <begin position="159"/>
        <end position="172"/>
    </location>
</feature>
<sequence length="366" mass="39881">MVDSAVLGYIGAIVASIFFGSNYVPVKNYPTGNGIAFAWVMSLGTLCTAYVAMFISKTFIFIPSGLLGGSIWAIGNFCVIPIVKTIGLGLGLLLWSCTSIITGFFVGKFGLFGLDKQVVPHPVYNWVGFACIVVAIIFFFFIEPTLEDKKDKEDSSSSVNASGSKRRYSTSYKGSDYSSIIEEDHPMINDYTLSDYNKGNSSNQEGQMIFEKIPPPFKNIFGIVLSVLSGICYGVNMVPMQLWKQTHASDSPLAFIFCHFSGIFLFNTVVFIVYAIIKRPPQVFPQTILPSFLSGALWGIANCGLMVATQILGYTIGFPIGSSGPMIVSSLWSVLYFREIQGKKNLLILLGSFLFLGAGITLLALS</sequence>
<feature type="transmembrane region" description="Helical" evidence="7">
    <location>
        <begin position="6"/>
        <end position="24"/>
    </location>
</feature>
<feature type="transmembrane region" description="Helical" evidence="7">
    <location>
        <begin position="61"/>
        <end position="83"/>
    </location>
</feature>
<comment type="similarity">
    <text evidence="2">Belongs to the TMEM144 family.</text>
</comment>
<dbReference type="AlphaFoldDB" id="A0A152A2X3"/>
<feature type="transmembrane region" description="Helical" evidence="7">
    <location>
        <begin position="289"/>
        <end position="312"/>
    </location>
</feature>
<dbReference type="Pfam" id="PF07857">
    <property type="entry name" value="TMEM144"/>
    <property type="match status" value="1"/>
</dbReference>
<evidence type="ECO:0000256" key="2">
    <source>
        <dbReference type="ARBA" id="ARBA00005731"/>
    </source>
</evidence>
<keyword evidence="5 7" id="KW-0472">Membrane</keyword>
<gene>
    <name evidence="8" type="ORF">DLAC_02575</name>
</gene>